<evidence type="ECO:0000256" key="1">
    <source>
        <dbReference type="ARBA" id="ARBA00022649"/>
    </source>
</evidence>
<dbReference type="InterPro" id="IPR035093">
    <property type="entry name" value="RelE/ParE_toxin_dom_sf"/>
</dbReference>
<dbReference type="RefSeq" id="WP_125012023.1">
    <property type="nucleotide sequence ID" value="NZ_RQVR01000004.1"/>
</dbReference>
<dbReference type="AlphaFoldDB" id="A0A3P3WD59"/>
<evidence type="ECO:0000313" key="2">
    <source>
        <dbReference type="EMBL" id="RRJ92980.1"/>
    </source>
</evidence>
<keyword evidence="1" id="KW-1277">Toxin-antitoxin system</keyword>
<sequence>MEKEIIWTETALNQLQEIYFYLLETSKSESIASRVTDTLFDSTKILKHSWETYERDEMKIPKSDEYRAYEIFSYRISYKIENLSIIILRVRHTSHNLKPL</sequence>
<dbReference type="Gene3D" id="3.30.2310.20">
    <property type="entry name" value="RelE-like"/>
    <property type="match status" value="1"/>
</dbReference>
<dbReference type="Proteomes" id="UP000271937">
    <property type="component" value="Unassembled WGS sequence"/>
</dbReference>
<dbReference type="InterPro" id="IPR007712">
    <property type="entry name" value="RelE/ParE_toxin"/>
</dbReference>
<keyword evidence="3" id="KW-1185">Reference proteome</keyword>
<proteinExistence type="predicted"/>
<protein>
    <submittedName>
        <fullName evidence="2">Type II toxin-antitoxin system RelE/ParE family toxin</fullName>
    </submittedName>
</protein>
<dbReference type="OrthoDB" id="962256at2"/>
<gene>
    <name evidence="2" type="ORF">EG849_05170</name>
</gene>
<organism evidence="2 3">
    <name type="scientific">Flavobacterium macacae</name>
    <dbReference type="NCBI Taxonomy" id="2488993"/>
    <lineage>
        <taxon>Bacteria</taxon>
        <taxon>Pseudomonadati</taxon>
        <taxon>Bacteroidota</taxon>
        <taxon>Flavobacteriia</taxon>
        <taxon>Flavobacteriales</taxon>
        <taxon>Flavobacteriaceae</taxon>
        <taxon>Flavobacterium</taxon>
    </lineage>
</organism>
<dbReference type="Pfam" id="PF05016">
    <property type="entry name" value="ParE_toxin"/>
    <property type="match status" value="1"/>
</dbReference>
<reference evidence="2 3" key="1">
    <citation type="submission" date="2018-11" db="EMBL/GenBank/DDBJ databases">
        <title>Flavobacterium sp. nov., YIM 102600 draft genome.</title>
        <authorList>
            <person name="Li G."/>
            <person name="Jiang Y."/>
        </authorList>
    </citation>
    <scope>NUCLEOTIDE SEQUENCE [LARGE SCALE GENOMIC DNA]</scope>
    <source>
        <strain evidence="2 3">YIM 102600</strain>
    </source>
</reference>
<name>A0A3P3WD59_9FLAO</name>
<dbReference type="EMBL" id="RQVR01000004">
    <property type="protein sequence ID" value="RRJ92980.1"/>
    <property type="molecule type" value="Genomic_DNA"/>
</dbReference>
<evidence type="ECO:0000313" key="3">
    <source>
        <dbReference type="Proteomes" id="UP000271937"/>
    </source>
</evidence>
<comment type="caution">
    <text evidence="2">The sequence shown here is derived from an EMBL/GenBank/DDBJ whole genome shotgun (WGS) entry which is preliminary data.</text>
</comment>
<accession>A0A3P3WD59</accession>